<protein>
    <submittedName>
        <fullName evidence="1">Uncharacterized protein</fullName>
    </submittedName>
</protein>
<dbReference type="OrthoDB" id="10598173at2759"/>
<name>A0A9P5EUW2_COLSI</name>
<comment type="caution">
    <text evidence="1">The sequence shown here is derived from an EMBL/GenBank/DDBJ whole genome shotgun (WGS) entry which is preliminary data.</text>
</comment>
<proteinExistence type="predicted"/>
<organism evidence="1 2">
    <name type="scientific">Colletotrichum siamense</name>
    <name type="common">Anthracnose fungus</name>
    <dbReference type="NCBI Taxonomy" id="690259"/>
    <lineage>
        <taxon>Eukaryota</taxon>
        <taxon>Fungi</taxon>
        <taxon>Dikarya</taxon>
        <taxon>Ascomycota</taxon>
        <taxon>Pezizomycotina</taxon>
        <taxon>Sordariomycetes</taxon>
        <taxon>Hypocreomycetidae</taxon>
        <taxon>Glomerellales</taxon>
        <taxon>Glomerellaceae</taxon>
        <taxon>Colletotrichum</taxon>
        <taxon>Colletotrichum gloeosporioides species complex</taxon>
    </lineage>
</organism>
<gene>
    <name evidence="1" type="ORF">CGCSCA2_v005392</name>
</gene>
<keyword evidence="2" id="KW-1185">Reference proteome</keyword>
<dbReference type="Proteomes" id="UP000711996">
    <property type="component" value="Unassembled WGS sequence"/>
</dbReference>
<evidence type="ECO:0000313" key="1">
    <source>
        <dbReference type="EMBL" id="KAF4860503.1"/>
    </source>
</evidence>
<sequence>MSTGPRLRLIRPWERQDRIFPPGILSTALYKSCSICDLFARSSGPPFRALAWAGGAPSPATYISPFPATPSNNSAGLAGLGTSCPSLQNLQKKRLWSSWSASTVPNVK</sequence>
<reference evidence="1" key="1">
    <citation type="submission" date="2019-06" db="EMBL/GenBank/DDBJ databases">
        <authorList>
            <person name="Gan P."/>
            <person name="Shirasu K."/>
        </authorList>
    </citation>
    <scope>NUCLEOTIDE SEQUENCE [LARGE SCALE GENOMIC DNA]</scope>
    <source>
        <strain evidence="1">CAD2</strain>
    </source>
</reference>
<accession>A0A9P5EUW2</accession>
<dbReference type="AlphaFoldDB" id="A0A9P5EUW2"/>
<evidence type="ECO:0000313" key="2">
    <source>
        <dbReference type="Proteomes" id="UP000711996"/>
    </source>
</evidence>
<dbReference type="EMBL" id="QPMT01000013">
    <property type="protein sequence ID" value="KAF4860503.1"/>
    <property type="molecule type" value="Genomic_DNA"/>
</dbReference>